<sequence length="653" mass="74548">MDIPIYTAVQIRMYKRRKIGELPPHIFAIADNTYSNMKNHKRNQSVVISGQHSWIEQQVLEANPILEAFGNAKTIRNDNSSRFGKYIDVHFNASGSIEGARIEKYLLEKSRIVSQSQGERNYHIFYCLLAGLSPEEKKNLELTKPSDYFYLTQGKSLEADGRDDAADLAEIRSAMKVLLFKEPEIGAIFQLLAALLHIGNVKYRGTVVDTIEGVEVTDGRDDAADLAEIRSAMKVLLFKEPEIGAIFQLLAALLHIGNVKYRGTVVDTIEGVEVSDAANVARIARLLQVSEQALLSTLTTRCIVTKEERVVVRLSSRAAVDARDALVKGIYGRLFDYILTRINDAIYKPRSDNANRHSIGVLDIFGFENFEINSFEQLCINYANESLQQFFVQHIFKMEQAEYDQEQINWRHIKFIDNQDTLEMIAIRPMNLFSLIDEESIFPKGTDQSMLCKLHNNHSKDILYLRPKSDLQRSFGVKHFAGPVFYNTKGFLEKNRDAFSADLLGLVQASKMHLLLRIFDIVDYNENGTIRGKGVTVSGQFRKSLDQLMQQLNQTEPFFIRCIKPNEYKRALMMDRDLVLRQLQYSGMMETIKIRRNGYPIRHDFEPFVRRYRVLVNGVGAPNQVEVRTAAEQICKKVLGSESEFQLGKTKVF</sequence>
<evidence type="ECO:0000313" key="10">
    <source>
        <dbReference type="Proteomes" id="UP000270094"/>
    </source>
</evidence>
<dbReference type="PANTHER" id="PTHR46049:SF10">
    <property type="entry name" value="MYOSIN VIIA"/>
    <property type="match status" value="1"/>
</dbReference>
<proteinExistence type="inferred from homology"/>
<dbReference type="GO" id="GO:0005524">
    <property type="term" value="F:ATP binding"/>
    <property type="evidence" value="ECO:0007669"/>
    <property type="project" value="UniProtKB-KW"/>
</dbReference>
<dbReference type="InterPro" id="IPR001609">
    <property type="entry name" value="Myosin_head_motor_dom-like"/>
</dbReference>
<dbReference type="InterPro" id="IPR036961">
    <property type="entry name" value="Kinesin_motor_dom_sf"/>
</dbReference>
<dbReference type="PANTHER" id="PTHR46049">
    <property type="entry name" value="AGAP003327-PA"/>
    <property type="match status" value="1"/>
</dbReference>
<feature type="domain" description="Myosin motor" evidence="8">
    <location>
        <begin position="1"/>
        <end position="653"/>
    </location>
</feature>
<keyword evidence="6 7" id="KW-0009">Actin-binding</keyword>
<dbReference type="PROSITE" id="PS51456">
    <property type="entry name" value="MYOSIN_MOTOR"/>
    <property type="match status" value="1"/>
</dbReference>
<gene>
    <name evidence="9" type="ORF">SVUK_LOCUS12524</name>
</gene>
<protein>
    <recommendedName>
        <fullName evidence="8">Myosin motor domain-containing protein</fullName>
    </recommendedName>
</protein>
<name>A0A3P7J3B8_STRVU</name>
<dbReference type="FunFam" id="1.10.10.820:FF:000001">
    <property type="entry name" value="Myosin heavy chain"/>
    <property type="match status" value="1"/>
</dbReference>
<evidence type="ECO:0000256" key="3">
    <source>
        <dbReference type="ARBA" id="ARBA00022840"/>
    </source>
</evidence>
<dbReference type="GO" id="GO:0003774">
    <property type="term" value="F:cytoskeletal motor activity"/>
    <property type="evidence" value="ECO:0007669"/>
    <property type="project" value="InterPro"/>
</dbReference>
<dbReference type="Pfam" id="PF00063">
    <property type="entry name" value="Myosin_head"/>
    <property type="match status" value="3"/>
</dbReference>
<comment type="similarity">
    <text evidence="1 7">Belongs to the TRAFAC class myosin-kinesin ATPase superfamily. Myosin family.</text>
</comment>
<dbReference type="PRINTS" id="PR00193">
    <property type="entry name" value="MYOSINHEAVY"/>
</dbReference>
<dbReference type="CDD" id="cd01381">
    <property type="entry name" value="MYSc_Myo7"/>
    <property type="match status" value="1"/>
</dbReference>
<dbReference type="EMBL" id="UYYB01099451">
    <property type="protein sequence ID" value="VDM77526.1"/>
    <property type="molecule type" value="Genomic_DNA"/>
</dbReference>
<keyword evidence="3" id="KW-0067">ATP-binding</keyword>
<comment type="caution">
    <text evidence="7">Lacks conserved residue(s) required for the propagation of feature annotation.</text>
</comment>
<dbReference type="Gene3D" id="1.20.58.530">
    <property type="match status" value="1"/>
</dbReference>
<dbReference type="AlphaFoldDB" id="A0A3P7J3B8"/>
<feature type="region of interest" description="Actin-binding" evidence="7">
    <location>
        <begin position="545"/>
        <end position="567"/>
    </location>
</feature>
<dbReference type="OrthoDB" id="6108017at2759"/>
<dbReference type="GO" id="GO:0016459">
    <property type="term" value="C:myosin complex"/>
    <property type="evidence" value="ECO:0007669"/>
    <property type="project" value="UniProtKB-KW"/>
</dbReference>
<evidence type="ECO:0000313" key="9">
    <source>
        <dbReference type="EMBL" id="VDM77526.1"/>
    </source>
</evidence>
<dbReference type="InterPro" id="IPR051724">
    <property type="entry name" value="Actin_motor_Myosin"/>
</dbReference>
<dbReference type="GO" id="GO:0003779">
    <property type="term" value="F:actin binding"/>
    <property type="evidence" value="ECO:0007669"/>
    <property type="project" value="UniProtKB-KW"/>
</dbReference>
<evidence type="ECO:0000256" key="1">
    <source>
        <dbReference type="ARBA" id="ARBA00008314"/>
    </source>
</evidence>
<reference evidence="9 10" key="1">
    <citation type="submission" date="2018-11" db="EMBL/GenBank/DDBJ databases">
        <authorList>
            <consortium name="Pathogen Informatics"/>
        </authorList>
    </citation>
    <scope>NUCLEOTIDE SEQUENCE [LARGE SCALE GENOMIC DNA]</scope>
</reference>
<keyword evidence="4 7" id="KW-0518">Myosin</keyword>
<dbReference type="Gene3D" id="6.20.240.20">
    <property type="match status" value="1"/>
</dbReference>
<organism evidence="9 10">
    <name type="scientific">Strongylus vulgaris</name>
    <name type="common">Blood worm</name>
    <dbReference type="NCBI Taxonomy" id="40348"/>
    <lineage>
        <taxon>Eukaryota</taxon>
        <taxon>Metazoa</taxon>
        <taxon>Ecdysozoa</taxon>
        <taxon>Nematoda</taxon>
        <taxon>Chromadorea</taxon>
        <taxon>Rhabditida</taxon>
        <taxon>Rhabditina</taxon>
        <taxon>Rhabditomorpha</taxon>
        <taxon>Strongyloidea</taxon>
        <taxon>Strongylidae</taxon>
        <taxon>Strongylus</taxon>
    </lineage>
</organism>
<dbReference type="Gene3D" id="3.40.850.10">
    <property type="entry name" value="Kinesin motor domain"/>
    <property type="match status" value="3"/>
</dbReference>
<keyword evidence="2" id="KW-0547">Nucleotide-binding</keyword>
<evidence type="ECO:0000256" key="2">
    <source>
        <dbReference type="ARBA" id="ARBA00022741"/>
    </source>
</evidence>
<evidence type="ECO:0000256" key="6">
    <source>
        <dbReference type="ARBA" id="ARBA00023203"/>
    </source>
</evidence>
<evidence type="ECO:0000256" key="5">
    <source>
        <dbReference type="ARBA" id="ARBA00023175"/>
    </source>
</evidence>
<evidence type="ECO:0000256" key="7">
    <source>
        <dbReference type="PROSITE-ProRule" id="PRU00782"/>
    </source>
</evidence>
<accession>A0A3P7J3B8</accession>
<feature type="non-terminal residue" evidence="9">
    <location>
        <position position="653"/>
    </location>
</feature>
<evidence type="ECO:0000256" key="4">
    <source>
        <dbReference type="ARBA" id="ARBA00023123"/>
    </source>
</evidence>
<evidence type="ECO:0000259" key="8">
    <source>
        <dbReference type="PROSITE" id="PS51456"/>
    </source>
</evidence>
<dbReference type="InterPro" id="IPR036106">
    <property type="entry name" value="MYSc_Myo7"/>
</dbReference>
<dbReference type="SMART" id="SM00242">
    <property type="entry name" value="MYSc"/>
    <property type="match status" value="1"/>
</dbReference>
<dbReference type="InterPro" id="IPR027417">
    <property type="entry name" value="P-loop_NTPase"/>
</dbReference>
<keyword evidence="10" id="KW-1185">Reference proteome</keyword>
<dbReference type="Proteomes" id="UP000270094">
    <property type="component" value="Unassembled WGS sequence"/>
</dbReference>
<dbReference type="Gene3D" id="1.20.120.720">
    <property type="entry name" value="Myosin VI head, motor domain, U50 subdomain"/>
    <property type="match status" value="1"/>
</dbReference>
<dbReference type="SUPFAM" id="SSF52540">
    <property type="entry name" value="P-loop containing nucleoside triphosphate hydrolases"/>
    <property type="match status" value="2"/>
</dbReference>
<keyword evidence="5" id="KW-0505">Motor protein</keyword>